<feature type="transmembrane region" description="Helical" evidence="5">
    <location>
        <begin position="12"/>
        <end position="30"/>
    </location>
</feature>
<dbReference type="Proteomes" id="UP000644115">
    <property type="component" value="Unassembled WGS sequence"/>
</dbReference>
<dbReference type="GO" id="GO:0046583">
    <property type="term" value="F:monoatomic cation efflux transmembrane transporter activity"/>
    <property type="evidence" value="ECO:0007669"/>
    <property type="project" value="TreeGrafter"/>
</dbReference>
<feature type="transmembrane region" description="Helical" evidence="5">
    <location>
        <begin position="192"/>
        <end position="212"/>
    </location>
</feature>
<dbReference type="Gene3D" id="1.50.10.150">
    <property type="entry name" value="Voltage-dependent anion channel"/>
    <property type="match status" value="1"/>
</dbReference>
<name>A0A923NBE7_9FIRM</name>
<comment type="caution">
    <text evidence="6">The sequence shown here is derived from an EMBL/GenBank/DDBJ whole genome shotgun (WGS) entry which is preliminary data.</text>
</comment>
<dbReference type="EMBL" id="JACRWC010000085">
    <property type="protein sequence ID" value="MBC5999685.1"/>
    <property type="molecule type" value="Genomic_DNA"/>
</dbReference>
<evidence type="ECO:0000256" key="5">
    <source>
        <dbReference type="SAM" id="Phobius"/>
    </source>
</evidence>
<protein>
    <submittedName>
        <fullName evidence="6">TDT family transporter</fullName>
    </submittedName>
</protein>
<evidence type="ECO:0000256" key="2">
    <source>
        <dbReference type="ARBA" id="ARBA00022692"/>
    </source>
</evidence>
<evidence type="ECO:0000256" key="4">
    <source>
        <dbReference type="ARBA" id="ARBA00023136"/>
    </source>
</evidence>
<feature type="transmembrane region" description="Helical" evidence="5">
    <location>
        <begin position="287"/>
        <end position="308"/>
    </location>
</feature>
<reference evidence="6" key="1">
    <citation type="submission" date="2020-08" db="EMBL/GenBank/DDBJ databases">
        <authorList>
            <person name="Liu C."/>
            <person name="Sun Q."/>
        </authorList>
    </citation>
    <scope>NUCLEOTIDE SEQUENCE</scope>
    <source>
        <strain evidence="6">BX16</strain>
    </source>
</reference>
<dbReference type="InterPro" id="IPR004695">
    <property type="entry name" value="SLAC1/Mae1/Ssu1/TehA"/>
</dbReference>
<organism evidence="6 7">
    <name type="scientific">Lentihominibacter faecis</name>
    <dbReference type="NCBI Taxonomy" id="2764712"/>
    <lineage>
        <taxon>Bacteria</taxon>
        <taxon>Bacillati</taxon>
        <taxon>Bacillota</taxon>
        <taxon>Clostridia</taxon>
        <taxon>Peptostreptococcales</taxon>
        <taxon>Anaerovoracaceae</taxon>
        <taxon>Lentihominibacter</taxon>
    </lineage>
</organism>
<accession>A0A923NBE7</accession>
<evidence type="ECO:0000256" key="3">
    <source>
        <dbReference type="ARBA" id="ARBA00022989"/>
    </source>
</evidence>
<evidence type="ECO:0000256" key="1">
    <source>
        <dbReference type="ARBA" id="ARBA00004141"/>
    </source>
</evidence>
<keyword evidence="3 5" id="KW-1133">Transmembrane helix</keyword>
<keyword evidence="7" id="KW-1185">Reference proteome</keyword>
<evidence type="ECO:0000313" key="7">
    <source>
        <dbReference type="Proteomes" id="UP000644115"/>
    </source>
</evidence>
<gene>
    <name evidence="6" type="ORF">H8876_06695</name>
</gene>
<dbReference type="AlphaFoldDB" id="A0A923NBE7"/>
<dbReference type="InterPro" id="IPR038665">
    <property type="entry name" value="Voltage-dep_anion_channel_sf"/>
</dbReference>
<keyword evidence="2 5" id="KW-0812">Transmembrane</keyword>
<feature type="transmembrane region" description="Helical" evidence="5">
    <location>
        <begin position="254"/>
        <end position="275"/>
    </location>
</feature>
<dbReference type="RefSeq" id="WP_249287088.1">
    <property type="nucleotide sequence ID" value="NZ_JACRWC010000085.1"/>
</dbReference>
<feature type="transmembrane region" description="Helical" evidence="5">
    <location>
        <begin position="42"/>
        <end position="63"/>
    </location>
</feature>
<proteinExistence type="predicted"/>
<feature type="transmembrane region" description="Helical" evidence="5">
    <location>
        <begin position="101"/>
        <end position="123"/>
    </location>
</feature>
<dbReference type="CDD" id="cd09325">
    <property type="entry name" value="TDT_C4-dicarb_trans"/>
    <property type="match status" value="1"/>
</dbReference>
<sequence length="317" mass="35448">MRMLKRIVQSTPIPISGVMLSFSALDTLFQSLEHPVASYGPVKYICGSIAFLIFLVLTAKLFLCPAQVRGAMDKGNQAAILPTYSMTLMNLSVFFKPFLGSISFGVWIVAIALHLALVIRFTWHFLVKLRWDEVFISYVVGYAGIANIAITSPAYGMQPLGKLAFWLGFCCVSIVLIIALRRQIRLPEMAEADQFLFLVIASPMSVCLTGYVKAYGAGISYPLLLGLFGIATIFYVTALIQVPKFLKRSFYPSYASFTFPFVISAIGVRDILSYFTSQHIVFRMLEVLASVESLIAILLVLYTILRYIRHIRQAVRF</sequence>
<dbReference type="GO" id="GO:0005886">
    <property type="term" value="C:plasma membrane"/>
    <property type="evidence" value="ECO:0007669"/>
    <property type="project" value="TreeGrafter"/>
</dbReference>
<feature type="transmembrane region" description="Helical" evidence="5">
    <location>
        <begin position="75"/>
        <end position="95"/>
    </location>
</feature>
<dbReference type="InterPro" id="IPR052951">
    <property type="entry name" value="Tellurite_res_ion_channel"/>
</dbReference>
<evidence type="ECO:0000313" key="6">
    <source>
        <dbReference type="EMBL" id="MBC5999685.1"/>
    </source>
</evidence>
<feature type="transmembrane region" description="Helical" evidence="5">
    <location>
        <begin position="218"/>
        <end position="242"/>
    </location>
</feature>
<feature type="transmembrane region" description="Helical" evidence="5">
    <location>
        <begin position="163"/>
        <end position="180"/>
    </location>
</feature>
<keyword evidence="4 5" id="KW-0472">Membrane</keyword>
<dbReference type="PANTHER" id="PTHR37955">
    <property type="entry name" value="TELLURITE RESISTANCE PROTEIN TEHA"/>
    <property type="match status" value="1"/>
</dbReference>
<comment type="subcellular location">
    <subcellularLocation>
        <location evidence="1">Membrane</location>
        <topology evidence="1">Multi-pass membrane protein</topology>
    </subcellularLocation>
</comment>
<dbReference type="PANTHER" id="PTHR37955:SF1">
    <property type="entry name" value="DEP DOMAIN-CONTAINING PROTEIN"/>
    <property type="match status" value="1"/>
</dbReference>
<dbReference type="Pfam" id="PF03595">
    <property type="entry name" value="SLAC1"/>
    <property type="match status" value="1"/>
</dbReference>
<feature type="transmembrane region" description="Helical" evidence="5">
    <location>
        <begin position="135"/>
        <end position="157"/>
    </location>
</feature>